<accession>A0ABT1DCZ4</accession>
<evidence type="ECO:0000313" key="2">
    <source>
        <dbReference type="EMBL" id="MCO6419799.1"/>
    </source>
</evidence>
<organism evidence="2 3">
    <name type="scientific">Siccirubricoccus soli</name>
    <dbReference type="NCBI Taxonomy" id="2899147"/>
    <lineage>
        <taxon>Bacteria</taxon>
        <taxon>Pseudomonadati</taxon>
        <taxon>Pseudomonadota</taxon>
        <taxon>Alphaproteobacteria</taxon>
        <taxon>Acetobacterales</taxon>
        <taxon>Roseomonadaceae</taxon>
        <taxon>Siccirubricoccus</taxon>
    </lineage>
</organism>
<proteinExistence type="predicted"/>
<dbReference type="InterPro" id="IPR002545">
    <property type="entry name" value="CheW-lke_dom"/>
</dbReference>
<dbReference type="Gene3D" id="2.40.50.180">
    <property type="entry name" value="CheA-289, Domain 4"/>
    <property type="match status" value="1"/>
</dbReference>
<dbReference type="EMBL" id="JAFIRR010000230">
    <property type="protein sequence ID" value="MCO6419799.1"/>
    <property type="molecule type" value="Genomic_DNA"/>
</dbReference>
<dbReference type="SMART" id="SM00260">
    <property type="entry name" value="CheW"/>
    <property type="match status" value="1"/>
</dbReference>
<protein>
    <submittedName>
        <fullName evidence="2">Chemotaxis protein CheW</fullName>
    </submittedName>
</protein>
<comment type="caution">
    <text evidence="2">The sequence shown here is derived from an EMBL/GenBank/DDBJ whole genome shotgun (WGS) entry which is preliminary data.</text>
</comment>
<dbReference type="InterPro" id="IPR036061">
    <property type="entry name" value="CheW-like_dom_sf"/>
</dbReference>
<dbReference type="SUPFAM" id="SSF50341">
    <property type="entry name" value="CheW-like"/>
    <property type="match status" value="1"/>
</dbReference>
<sequence>MLFLLFHLGEDPCVLDANRISEMLPCVRVRTAPGAAPGGIGAINLRGAPVPVIDPGELLLGRPAPLLLSTRIALVRDAGPGAPPLLGLVLERASETLRLDPADFVSPGFAGGGPGLGPVLAHERGLIRWIDPGALFALAGGASPAELRG</sequence>
<name>A0ABT1DCZ4_9PROT</name>
<feature type="domain" description="CheW-like" evidence="1">
    <location>
        <begin position="1"/>
        <end position="141"/>
    </location>
</feature>
<gene>
    <name evidence="2" type="ORF">JYK14_27075</name>
</gene>
<keyword evidence="3" id="KW-1185">Reference proteome</keyword>
<dbReference type="Proteomes" id="UP001523392">
    <property type="component" value="Unassembled WGS sequence"/>
</dbReference>
<dbReference type="Pfam" id="PF01584">
    <property type="entry name" value="CheW"/>
    <property type="match status" value="1"/>
</dbReference>
<reference evidence="2 3" key="1">
    <citation type="submission" date="2021-12" db="EMBL/GenBank/DDBJ databases">
        <title>Siccirubricoccus leaddurans sp. nov., a high concentration Zn2+ tolerance bacterium.</title>
        <authorList>
            <person name="Cao Y."/>
        </authorList>
    </citation>
    <scope>NUCLEOTIDE SEQUENCE [LARGE SCALE GENOMIC DNA]</scope>
    <source>
        <strain evidence="2 3">KC 17139</strain>
    </source>
</reference>
<dbReference type="RefSeq" id="WP_252956478.1">
    <property type="nucleotide sequence ID" value="NZ_JAFIRR010000230.1"/>
</dbReference>
<dbReference type="PROSITE" id="PS50851">
    <property type="entry name" value="CHEW"/>
    <property type="match status" value="1"/>
</dbReference>
<evidence type="ECO:0000259" key="1">
    <source>
        <dbReference type="PROSITE" id="PS50851"/>
    </source>
</evidence>
<evidence type="ECO:0000313" key="3">
    <source>
        <dbReference type="Proteomes" id="UP001523392"/>
    </source>
</evidence>